<dbReference type="Proteomes" id="UP001152795">
    <property type="component" value="Unassembled WGS sequence"/>
</dbReference>
<dbReference type="AlphaFoldDB" id="A0A7D9MHR1"/>
<dbReference type="EMBL" id="CACRXK020047799">
    <property type="protein sequence ID" value="CAB4046221.1"/>
    <property type="molecule type" value="Genomic_DNA"/>
</dbReference>
<organism evidence="1 2">
    <name type="scientific">Paramuricea clavata</name>
    <name type="common">Red gorgonian</name>
    <name type="synonym">Violescent sea-whip</name>
    <dbReference type="NCBI Taxonomy" id="317549"/>
    <lineage>
        <taxon>Eukaryota</taxon>
        <taxon>Metazoa</taxon>
        <taxon>Cnidaria</taxon>
        <taxon>Anthozoa</taxon>
        <taxon>Octocorallia</taxon>
        <taxon>Malacalcyonacea</taxon>
        <taxon>Plexauridae</taxon>
        <taxon>Paramuricea</taxon>
    </lineage>
</organism>
<evidence type="ECO:0000313" key="2">
    <source>
        <dbReference type="Proteomes" id="UP001152795"/>
    </source>
</evidence>
<evidence type="ECO:0000313" key="1">
    <source>
        <dbReference type="EMBL" id="CAB4046221.1"/>
    </source>
</evidence>
<gene>
    <name evidence="1" type="ORF">PACLA_8A043259</name>
</gene>
<keyword evidence="2" id="KW-1185">Reference proteome</keyword>
<reference evidence="1" key="1">
    <citation type="submission" date="2020-04" db="EMBL/GenBank/DDBJ databases">
        <authorList>
            <person name="Alioto T."/>
            <person name="Alioto T."/>
            <person name="Gomez Garrido J."/>
        </authorList>
    </citation>
    <scope>NUCLEOTIDE SEQUENCE</scope>
    <source>
        <strain evidence="1">A484AB</strain>
    </source>
</reference>
<name>A0A7D9MHR1_PARCT</name>
<feature type="non-terminal residue" evidence="1">
    <location>
        <position position="145"/>
    </location>
</feature>
<sequence length="145" mass="16085">MPKQAPLSSPMLRVRLQAVIDRSEGYLTALSSDSNKPTLSSTAKATANRISKNSDLLTSSLNSYMESLPESETIPEDAIEISKKCSDLLVRSDIMADKFEALLIGVSPPPSPKLSQKSRLPKVELRQFDESQPVTWFHQLEIQLK</sequence>
<proteinExistence type="predicted"/>
<accession>A0A7D9MHR1</accession>
<comment type="caution">
    <text evidence="1">The sequence shown here is derived from an EMBL/GenBank/DDBJ whole genome shotgun (WGS) entry which is preliminary data.</text>
</comment>
<protein>
    <submittedName>
        <fullName evidence="1">Uncharacterized protein</fullName>
    </submittedName>
</protein>